<protein>
    <submittedName>
        <fullName evidence="1">Uncharacterized protein</fullName>
    </submittedName>
</protein>
<accession>A0A2A6B9N2</accession>
<reference evidence="1" key="2">
    <citation type="submission" date="2022-06" db="UniProtKB">
        <authorList>
            <consortium name="EnsemblMetazoa"/>
        </authorList>
    </citation>
    <scope>IDENTIFICATION</scope>
    <source>
        <strain evidence="1">PS312</strain>
    </source>
</reference>
<evidence type="ECO:0000313" key="1">
    <source>
        <dbReference type="EnsemblMetazoa" id="PPA07362.1"/>
    </source>
</evidence>
<sequence length="242" mass="26571">MYNLLSFPSEIDQSKMTSNKKNTAYYQKDTVYEQTKAAADGAYEEFERARQAFNENVRPHRRHDDEGPLLPSVAQWPGQKPAYVAFNENVRPVDPLLPSVAKWPGKKPAYVWNSATHNVKDSSEAATKKVEDAYDVTKNCASDYFHDIEMARQAMNESARHAVEHARESCASSAKAASEKANDAYNGTWETFEHAGEALSNTATAVTEGAKEAVQGLADSQPVKAAKEAVHSASEAISNATK</sequence>
<reference evidence="2" key="1">
    <citation type="journal article" date="2008" name="Nat. Genet.">
        <title>The Pristionchus pacificus genome provides a unique perspective on nematode lifestyle and parasitism.</title>
        <authorList>
            <person name="Dieterich C."/>
            <person name="Clifton S.W."/>
            <person name="Schuster L.N."/>
            <person name="Chinwalla A."/>
            <person name="Delehaunty K."/>
            <person name="Dinkelacker I."/>
            <person name="Fulton L."/>
            <person name="Fulton R."/>
            <person name="Godfrey J."/>
            <person name="Minx P."/>
            <person name="Mitreva M."/>
            <person name="Roeseler W."/>
            <person name="Tian H."/>
            <person name="Witte H."/>
            <person name="Yang S.P."/>
            <person name="Wilson R.K."/>
            <person name="Sommer R.J."/>
        </authorList>
    </citation>
    <scope>NUCLEOTIDE SEQUENCE [LARGE SCALE GENOMIC DNA]</scope>
    <source>
        <strain evidence="2">PS312</strain>
    </source>
</reference>
<gene>
    <name evidence="1" type="primary">WBGene00096916</name>
</gene>
<proteinExistence type="predicted"/>
<evidence type="ECO:0000313" key="2">
    <source>
        <dbReference type="Proteomes" id="UP000005239"/>
    </source>
</evidence>
<accession>A0A8R1U7U3</accession>
<name>A0A2A6B9N2_PRIPA</name>
<organism evidence="1 2">
    <name type="scientific">Pristionchus pacificus</name>
    <name type="common">Parasitic nematode worm</name>
    <dbReference type="NCBI Taxonomy" id="54126"/>
    <lineage>
        <taxon>Eukaryota</taxon>
        <taxon>Metazoa</taxon>
        <taxon>Ecdysozoa</taxon>
        <taxon>Nematoda</taxon>
        <taxon>Chromadorea</taxon>
        <taxon>Rhabditida</taxon>
        <taxon>Rhabditina</taxon>
        <taxon>Diplogasteromorpha</taxon>
        <taxon>Diplogasteroidea</taxon>
        <taxon>Neodiplogasteridae</taxon>
        <taxon>Pristionchus</taxon>
    </lineage>
</organism>
<dbReference type="Proteomes" id="UP000005239">
    <property type="component" value="Unassembled WGS sequence"/>
</dbReference>
<dbReference type="PANTHER" id="PTHR47372:SF11">
    <property type="entry name" value="RE19971P"/>
    <property type="match status" value="1"/>
</dbReference>
<dbReference type="EnsemblMetazoa" id="PPA07362.1">
    <property type="protein sequence ID" value="PPA07362.1"/>
    <property type="gene ID" value="WBGene00096916"/>
</dbReference>
<dbReference type="PANTHER" id="PTHR47372">
    <property type="entry name" value="DAUER UP-REGULATED-RELATED"/>
    <property type="match status" value="1"/>
</dbReference>
<keyword evidence="2" id="KW-1185">Reference proteome</keyword>
<dbReference type="AlphaFoldDB" id="A0A2A6B9N2"/>